<reference evidence="9 10" key="1">
    <citation type="submission" date="2020-03" db="EMBL/GenBank/DDBJ databases">
        <title>Genomic Encyclopedia of Type Strains, Phase IV (KMG-IV): sequencing the most valuable type-strain genomes for metagenomic binning, comparative biology and taxonomic classification.</title>
        <authorList>
            <person name="Goeker M."/>
        </authorList>
    </citation>
    <scope>NUCLEOTIDE SEQUENCE [LARGE SCALE GENOMIC DNA]</scope>
    <source>
        <strain evidence="9 10">DSM 101599</strain>
    </source>
</reference>
<evidence type="ECO:0000313" key="9">
    <source>
        <dbReference type="EMBL" id="NIJ43909.1"/>
    </source>
</evidence>
<dbReference type="InterPro" id="IPR011990">
    <property type="entry name" value="TPR-like_helical_dom_sf"/>
</dbReference>
<organism evidence="9 10">
    <name type="scientific">Wenyingzhuangia heitensis</name>
    <dbReference type="NCBI Taxonomy" id="1487859"/>
    <lineage>
        <taxon>Bacteria</taxon>
        <taxon>Pseudomonadati</taxon>
        <taxon>Bacteroidota</taxon>
        <taxon>Flavobacteriia</taxon>
        <taxon>Flavobacteriales</taxon>
        <taxon>Flavobacteriaceae</taxon>
        <taxon>Wenyingzhuangia</taxon>
    </lineage>
</organism>
<keyword evidence="3 6" id="KW-0732">Signal</keyword>
<dbReference type="InterPro" id="IPR012944">
    <property type="entry name" value="SusD_RagB_dom"/>
</dbReference>
<dbReference type="EMBL" id="JAASQL010000001">
    <property type="protein sequence ID" value="NIJ43909.1"/>
    <property type="molecule type" value="Genomic_DNA"/>
</dbReference>
<dbReference type="Pfam" id="PF07980">
    <property type="entry name" value="SusD_RagB"/>
    <property type="match status" value="1"/>
</dbReference>
<evidence type="ECO:0000259" key="7">
    <source>
        <dbReference type="Pfam" id="PF07980"/>
    </source>
</evidence>
<evidence type="ECO:0008006" key="11">
    <source>
        <dbReference type="Google" id="ProtNLM"/>
    </source>
</evidence>
<name>A0ABX0U4X9_9FLAO</name>
<dbReference type="Gene3D" id="1.25.40.390">
    <property type="match status" value="1"/>
</dbReference>
<evidence type="ECO:0000256" key="5">
    <source>
        <dbReference type="ARBA" id="ARBA00023237"/>
    </source>
</evidence>
<evidence type="ECO:0000313" key="10">
    <source>
        <dbReference type="Proteomes" id="UP000745859"/>
    </source>
</evidence>
<feature type="domain" description="RagB/SusD" evidence="7">
    <location>
        <begin position="342"/>
        <end position="457"/>
    </location>
</feature>
<evidence type="ECO:0000256" key="3">
    <source>
        <dbReference type="ARBA" id="ARBA00022729"/>
    </source>
</evidence>
<evidence type="ECO:0000256" key="2">
    <source>
        <dbReference type="ARBA" id="ARBA00006275"/>
    </source>
</evidence>
<feature type="chain" id="PRO_5046403480" description="RagB/SusD family nutrient uptake outer membrane protein" evidence="6">
    <location>
        <begin position="28"/>
        <end position="494"/>
    </location>
</feature>
<keyword evidence="5" id="KW-0998">Cell outer membrane</keyword>
<keyword evidence="4" id="KW-0472">Membrane</keyword>
<accession>A0ABX0U4X9</accession>
<comment type="subcellular location">
    <subcellularLocation>
        <location evidence="1">Cell outer membrane</location>
    </subcellularLocation>
</comment>
<proteinExistence type="inferred from homology"/>
<evidence type="ECO:0000256" key="1">
    <source>
        <dbReference type="ARBA" id="ARBA00004442"/>
    </source>
</evidence>
<comment type="caution">
    <text evidence="9">The sequence shown here is derived from an EMBL/GenBank/DDBJ whole genome shotgun (WGS) entry which is preliminary data.</text>
</comment>
<dbReference type="PROSITE" id="PS51257">
    <property type="entry name" value="PROKAR_LIPOPROTEIN"/>
    <property type="match status" value="1"/>
</dbReference>
<dbReference type="Proteomes" id="UP000745859">
    <property type="component" value="Unassembled WGS sequence"/>
</dbReference>
<keyword evidence="10" id="KW-1185">Reference proteome</keyword>
<evidence type="ECO:0000256" key="4">
    <source>
        <dbReference type="ARBA" id="ARBA00023136"/>
    </source>
</evidence>
<dbReference type="Pfam" id="PF14322">
    <property type="entry name" value="SusD-like_3"/>
    <property type="match status" value="1"/>
</dbReference>
<protein>
    <recommendedName>
        <fullName evidence="11">RagB/SusD family nutrient uptake outer membrane protein</fullName>
    </recommendedName>
</protein>
<dbReference type="RefSeq" id="WP_167182992.1">
    <property type="nucleotide sequence ID" value="NZ_JAASQL010000001.1"/>
</dbReference>
<feature type="signal peptide" evidence="6">
    <location>
        <begin position="1"/>
        <end position="27"/>
    </location>
</feature>
<sequence>MKKIDIRNKRSLSCLVIVLLLTVTSCSDDYLDVDAYGKPVTENFYKTPEDMDQALGAAYYPMSEQYTSYQQVWSSDLFMGDIGTDDHLKGGLKLGDVPFLLQKQQFNLTPSNPYLEARWRIQFNGILYANLILDKIDAVEFDDAERKKELKAEAYFLRAYYYFYLVNFYGGVPLYDTALSFDEVNLARATEEETYAFIEEDLKKAIQDLPSRFDKGSEYLGHADKGAALGLMMRVSLYQNKMDQVKTYGEQLFMIPYDLVDLTSIFQPEGEWNTESIFEINYSSNTSKLGTSVPKQMMPRTPEDKGFGFSQIKEDLINAYETGDPRLDAYYYSISDSSIYGTGWYNRKYSWAPFSNYQKPTVGGLLNSEENVRVIRLADAYLMYAEAIYTTNPTTAIEYVNRVRTRARENGGAGNLIPADLPLTLTGDTLRDAIYKERRLELAGEGLRFYDLLRTGRASTVLSGLGFQSGKNEVMPIPYSQIQLSKGVLTQNNY</sequence>
<evidence type="ECO:0000259" key="8">
    <source>
        <dbReference type="Pfam" id="PF14322"/>
    </source>
</evidence>
<gene>
    <name evidence="9" type="ORF">FHR24_000348</name>
</gene>
<dbReference type="InterPro" id="IPR033985">
    <property type="entry name" value="SusD-like_N"/>
</dbReference>
<comment type="similarity">
    <text evidence="2">Belongs to the SusD family.</text>
</comment>
<dbReference type="CDD" id="cd08977">
    <property type="entry name" value="SusD"/>
    <property type="match status" value="1"/>
</dbReference>
<feature type="domain" description="SusD-like N-terminal" evidence="8">
    <location>
        <begin position="104"/>
        <end position="237"/>
    </location>
</feature>
<dbReference type="SUPFAM" id="SSF48452">
    <property type="entry name" value="TPR-like"/>
    <property type="match status" value="1"/>
</dbReference>
<evidence type="ECO:0000256" key="6">
    <source>
        <dbReference type="SAM" id="SignalP"/>
    </source>
</evidence>